<evidence type="ECO:0000313" key="2">
    <source>
        <dbReference type="EMBL" id="CAL1548602.1"/>
    </source>
</evidence>
<gene>
    <name evidence="2" type="ORF">GSLYS_00021919001</name>
</gene>
<name>A0AAV2IS55_LYMST</name>
<accession>A0AAV2IS55</accession>
<dbReference type="EMBL" id="CAXITT010001466">
    <property type="protein sequence ID" value="CAL1548602.1"/>
    <property type="molecule type" value="Genomic_DNA"/>
</dbReference>
<evidence type="ECO:0000313" key="3">
    <source>
        <dbReference type="Proteomes" id="UP001497497"/>
    </source>
</evidence>
<feature type="non-terminal residue" evidence="2">
    <location>
        <position position="73"/>
    </location>
</feature>
<keyword evidence="1" id="KW-1133">Transmembrane helix</keyword>
<proteinExistence type="predicted"/>
<evidence type="ECO:0008006" key="4">
    <source>
        <dbReference type="Google" id="ProtNLM"/>
    </source>
</evidence>
<dbReference type="Proteomes" id="UP001497497">
    <property type="component" value="Unassembled WGS sequence"/>
</dbReference>
<organism evidence="2 3">
    <name type="scientific">Lymnaea stagnalis</name>
    <name type="common">Great pond snail</name>
    <name type="synonym">Helix stagnalis</name>
    <dbReference type="NCBI Taxonomy" id="6523"/>
    <lineage>
        <taxon>Eukaryota</taxon>
        <taxon>Metazoa</taxon>
        <taxon>Spiralia</taxon>
        <taxon>Lophotrochozoa</taxon>
        <taxon>Mollusca</taxon>
        <taxon>Gastropoda</taxon>
        <taxon>Heterobranchia</taxon>
        <taxon>Euthyneura</taxon>
        <taxon>Panpulmonata</taxon>
        <taxon>Hygrophila</taxon>
        <taxon>Lymnaeoidea</taxon>
        <taxon>Lymnaeidae</taxon>
        <taxon>Lymnaea</taxon>
    </lineage>
</organism>
<reference evidence="2 3" key="1">
    <citation type="submission" date="2024-04" db="EMBL/GenBank/DDBJ databases">
        <authorList>
            <consortium name="Genoscope - CEA"/>
            <person name="William W."/>
        </authorList>
    </citation>
    <scope>NUCLEOTIDE SEQUENCE [LARGE SCALE GENOMIC DNA]</scope>
</reference>
<evidence type="ECO:0000256" key="1">
    <source>
        <dbReference type="SAM" id="Phobius"/>
    </source>
</evidence>
<protein>
    <recommendedName>
        <fullName evidence="4">Sugar phosphate transporter domain-containing protein</fullName>
    </recommendedName>
</protein>
<feature type="transmembrane region" description="Helical" evidence="1">
    <location>
        <begin position="51"/>
        <end position="70"/>
    </location>
</feature>
<feature type="non-terminal residue" evidence="2">
    <location>
        <position position="1"/>
    </location>
</feature>
<keyword evidence="3" id="KW-1185">Reference proteome</keyword>
<sequence length="73" mass="8043">FLSATFHVTYSYVSVGLVLKEMSVVSHAVLNILKRLLVVVLLYISSVRVATFSNFVGLAICTFGLVLYSTDQQ</sequence>
<keyword evidence="1" id="KW-0812">Transmembrane</keyword>
<dbReference type="AlphaFoldDB" id="A0AAV2IS55"/>
<comment type="caution">
    <text evidence="2">The sequence shown here is derived from an EMBL/GenBank/DDBJ whole genome shotgun (WGS) entry which is preliminary data.</text>
</comment>
<keyword evidence="1" id="KW-0472">Membrane</keyword>